<evidence type="ECO:0000256" key="1">
    <source>
        <dbReference type="ARBA" id="ARBA00022741"/>
    </source>
</evidence>
<dbReference type="InterPro" id="IPR036388">
    <property type="entry name" value="WH-like_DNA-bd_sf"/>
</dbReference>
<dbReference type="AlphaFoldDB" id="A0A225VWB2"/>
<dbReference type="EMBL" id="NBNE01002913">
    <property type="protein sequence ID" value="OWZ09097.1"/>
    <property type="molecule type" value="Genomic_DNA"/>
</dbReference>
<dbReference type="GO" id="GO:0004674">
    <property type="term" value="F:protein serine/threonine kinase activity"/>
    <property type="evidence" value="ECO:0007669"/>
    <property type="project" value="TreeGrafter"/>
</dbReference>
<keyword evidence="8" id="KW-0418">Kinase</keyword>
<dbReference type="SUPFAM" id="SSF56112">
    <property type="entry name" value="Protein kinase-like (PK-like)"/>
    <property type="match status" value="1"/>
</dbReference>
<feature type="transmembrane region" description="Helical" evidence="5">
    <location>
        <begin position="192"/>
        <end position="212"/>
    </location>
</feature>
<feature type="compositionally biased region" description="Low complexity" evidence="4">
    <location>
        <begin position="831"/>
        <end position="842"/>
    </location>
</feature>
<feature type="compositionally biased region" description="Polar residues" evidence="4">
    <location>
        <begin position="820"/>
        <end position="830"/>
    </location>
</feature>
<dbReference type="SMART" id="SM00049">
    <property type="entry name" value="DEP"/>
    <property type="match status" value="1"/>
</dbReference>
<dbReference type="SUPFAM" id="SSF46785">
    <property type="entry name" value="Winged helix' DNA-binding domain"/>
    <property type="match status" value="1"/>
</dbReference>
<dbReference type="Gene3D" id="3.30.200.20">
    <property type="entry name" value="Phosphorylase Kinase, domain 1"/>
    <property type="match status" value="1"/>
</dbReference>
<feature type="transmembrane region" description="Helical" evidence="5">
    <location>
        <begin position="100"/>
        <end position="118"/>
    </location>
</feature>
<comment type="caution">
    <text evidence="8">The sequence shown here is derived from an EMBL/GenBank/DDBJ whole genome shotgun (WGS) entry which is preliminary data.</text>
</comment>
<evidence type="ECO:0000259" key="6">
    <source>
        <dbReference type="PROSITE" id="PS50011"/>
    </source>
</evidence>
<feature type="region of interest" description="Disordered" evidence="4">
    <location>
        <begin position="727"/>
        <end position="782"/>
    </location>
</feature>
<dbReference type="PANTHER" id="PTHR44329">
    <property type="entry name" value="SERINE/THREONINE-PROTEIN KINASE TNNI3K-RELATED"/>
    <property type="match status" value="1"/>
</dbReference>
<evidence type="ECO:0000259" key="7">
    <source>
        <dbReference type="PROSITE" id="PS50186"/>
    </source>
</evidence>
<evidence type="ECO:0000256" key="4">
    <source>
        <dbReference type="SAM" id="MobiDB-lite"/>
    </source>
</evidence>
<dbReference type="Gene3D" id="1.10.510.10">
    <property type="entry name" value="Transferase(Phosphotransferase) domain 1"/>
    <property type="match status" value="1"/>
</dbReference>
<dbReference type="STRING" id="4795.A0A225VWB2"/>
<dbReference type="InterPro" id="IPR008271">
    <property type="entry name" value="Ser/Thr_kinase_AS"/>
</dbReference>
<feature type="transmembrane region" description="Helical" evidence="5">
    <location>
        <begin position="59"/>
        <end position="80"/>
    </location>
</feature>
<accession>A0A225VWB2</accession>
<feature type="domain" description="DEP" evidence="7">
    <location>
        <begin position="657"/>
        <end position="711"/>
    </location>
</feature>
<dbReference type="GO" id="GO:0035556">
    <property type="term" value="P:intracellular signal transduction"/>
    <property type="evidence" value="ECO:0007669"/>
    <property type="project" value="InterPro"/>
</dbReference>
<keyword evidence="1 3" id="KW-0547">Nucleotide-binding</keyword>
<organism evidence="8 9">
    <name type="scientific">Phytophthora megakarya</name>
    <dbReference type="NCBI Taxonomy" id="4795"/>
    <lineage>
        <taxon>Eukaryota</taxon>
        <taxon>Sar</taxon>
        <taxon>Stramenopiles</taxon>
        <taxon>Oomycota</taxon>
        <taxon>Peronosporomycetes</taxon>
        <taxon>Peronosporales</taxon>
        <taxon>Peronosporaceae</taxon>
        <taxon>Phytophthora</taxon>
    </lineage>
</organism>
<feature type="domain" description="Protein kinase" evidence="6">
    <location>
        <begin position="300"/>
        <end position="630"/>
    </location>
</feature>
<feature type="region of interest" description="Disordered" evidence="4">
    <location>
        <begin position="470"/>
        <end position="506"/>
    </location>
</feature>
<feature type="compositionally biased region" description="Basic and acidic residues" evidence="4">
    <location>
        <begin position="470"/>
        <end position="491"/>
    </location>
</feature>
<evidence type="ECO:0000256" key="5">
    <source>
        <dbReference type="SAM" id="Phobius"/>
    </source>
</evidence>
<dbReference type="CDD" id="cd04371">
    <property type="entry name" value="DEP"/>
    <property type="match status" value="1"/>
</dbReference>
<dbReference type="InterPro" id="IPR017441">
    <property type="entry name" value="Protein_kinase_ATP_BS"/>
</dbReference>
<dbReference type="Pfam" id="PF00069">
    <property type="entry name" value="Pkinase"/>
    <property type="match status" value="1"/>
</dbReference>
<gene>
    <name evidence="8" type="ORF">PHMEG_00018254</name>
</gene>
<keyword evidence="2 3" id="KW-0067">ATP-binding</keyword>
<feature type="transmembrane region" description="Helical" evidence="5">
    <location>
        <begin position="12"/>
        <end position="33"/>
    </location>
</feature>
<name>A0A225VWB2_9STRA</name>
<dbReference type="PROSITE" id="PS00108">
    <property type="entry name" value="PROTEIN_KINASE_ST"/>
    <property type="match status" value="1"/>
</dbReference>
<dbReference type="InterPro" id="IPR051681">
    <property type="entry name" value="Ser/Thr_Kinases-Pseudokinases"/>
</dbReference>
<keyword evidence="8" id="KW-0808">Transferase</keyword>
<proteinExistence type="predicted"/>
<evidence type="ECO:0000313" key="9">
    <source>
        <dbReference type="Proteomes" id="UP000198211"/>
    </source>
</evidence>
<dbReference type="OrthoDB" id="10261027at2759"/>
<keyword evidence="5" id="KW-0472">Membrane</keyword>
<keyword evidence="5" id="KW-1133">Transmembrane helix</keyword>
<dbReference type="Proteomes" id="UP000198211">
    <property type="component" value="Unassembled WGS sequence"/>
</dbReference>
<dbReference type="InterPro" id="IPR000591">
    <property type="entry name" value="DEP_dom"/>
</dbReference>
<keyword evidence="9" id="KW-1185">Reference proteome</keyword>
<feature type="transmembrane region" description="Helical" evidence="5">
    <location>
        <begin position="158"/>
        <end position="180"/>
    </location>
</feature>
<evidence type="ECO:0000313" key="8">
    <source>
        <dbReference type="EMBL" id="OWZ09097.1"/>
    </source>
</evidence>
<evidence type="ECO:0000256" key="2">
    <source>
        <dbReference type="ARBA" id="ARBA00022840"/>
    </source>
</evidence>
<evidence type="ECO:0000256" key="3">
    <source>
        <dbReference type="PROSITE-ProRule" id="PRU10141"/>
    </source>
</evidence>
<keyword evidence="5" id="KW-0812">Transmembrane</keyword>
<dbReference type="SMART" id="SM00220">
    <property type="entry name" value="S_TKc"/>
    <property type="match status" value="1"/>
</dbReference>
<dbReference type="PROSITE" id="PS50011">
    <property type="entry name" value="PROTEIN_KINASE_DOM"/>
    <property type="match status" value="1"/>
</dbReference>
<dbReference type="PROSITE" id="PS50186">
    <property type="entry name" value="DEP"/>
    <property type="match status" value="1"/>
</dbReference>
<reference evidence="9" key="1">
    <citation type="submission" date="2017-03" db="EMBL/GenBank/DDBJ databases">
        <title>Phytopthora megakarya and P. palmivora, two closely related causual agents of cacao black pod achieved similar genome size and gene model numbers by different mechanisms.</title>
        <authorList>
            <person name="Ali S."/>
            <person name="Shao J."/>
            <person name="Larry D.J."/>
            <person name="Kronmiller B."/>
            <person name="Shen D."/>
            <person name="Strem M.D."/>
            <person name="Melnick R.L."/>
            <person name="Guiltinan M.J."/>
            <person name="Tyler B.M."/>
            <person name="Meinhardt L.W."/>
            <person name="Bailey B.A."/>
        </authorList>
    </citation>
    <scope>NUCLEOTIDE SEQUENCE [LARGE SCALE GENOMIC DNA]</scope>
    <source>
        <strain evidence="9">zdho120</strain>
    </source>
</reference>
<feature type="transmembrane region" description="Helical" evidence="5">
    <location>
        <begin position="224"/>
        <end position="244"/>
    </location>
</feature>
<sequence>MTSAVERVHWSQIIALTGYSALSTFCLLLLAYLRLNRHVAFKGNAQATRKVILPAFEPLLWILAAVTMAFAVFFSVALNTKIIALNTKMYTTKFPNLDSEIFYAGRQFVFVLALVFLCQKSVSVPALRRAIAKSILLASYTIPVVVLLTHFFPHEPTLFYFVRLVVRPLILVFVIYVCFINPPAGRASPRTLRIHGVYITVYHVLVIINTLLQNYAADSNIFAVTSYMVLIWGSISPLFIWNLLRADTEYWRGMGERVCIRPTEHSGPYLQASLDETISSNRIHTLIEMHRDFLIDFAHLELRRKIGEGSSASVFSGQLQQRKPVAVKVYTPYRFTEEVVTEFSHEAALCASLRHPNIVKFYGMCVYPPTICLVSELCQGSLEDVLYSQAKSRRKRHTHLLDLGGDVEAVEPLDRQMLLNIAYMLDCARAVAYVHNFTPPFLHRDIKPANFLVDVENNVKLTDFGDSRRLPRELSSKSDNGNDLHDDDQHTSIETLSSNYSPNVGAPARPQIMMTVTGTVNYMPPEMITGRTGLATYGQAADVYSLAITFWDILYPDREKYSATNPLLVFEEVLSGCRPPLDDNASTDSDEAFPSKLRDLITSSWHSDPKMRPTMPQIVRILESIQEELLSVLAQELSEDFDRSGTGCHLIPAEKWFTGEFMIERMEDLEVIDSRGEGVRLGRALMDSGFLHHLRHERGFEDTNTMYFFDDTNISFCQPLAMLEETTGTSPDSYDVPCTGQTQRERPSKAKSKSSKSSRLISHLTSTFSSGKRSSESESGDGITAVKGCACQLRGRRLNVSNYGNDRQNKNHRVWLKSPPRNQSRSQRLESNGSMSSSSNSGTIFPLSPKRWKRKKQSQENTLTQKLLDDAQNHTIDIVDEEVRESLSLVQPAA</sequence>
<protein>
    <submittedName>
        <fullName evidence="8">Protein kinase</fullName>
    </submittedName>
</protein>
<dbReference type="PANTHER" id="PTHR44329:SF289">
    <property type="entry name" value="SERINE_THREONINE-PROTEIN KINASE VIK"/>
    <property type="match status" value="1"/>
</dbReference>
<feature type="binding site" evidence="3">
    <location>
        <position position="328"/>
    </location>
    <ligand>
        <name>ATP</name>
        <dbReference type="ChEBI" id="CHEBI:30616"/>
    </ligand>
</feature>
<feature type="compositionally biased region" description="Polar residues" evidence="4">
    <location>
        <begin position="492"/>
        <end position="502"/>
    </location>
</feature>
<dbReference type="Gene3D" id="1.10.10.10">
    <property type="entry name" value="Winged helix-like DNA-binding domain superfamily/Winged helix DNA-binding domain"/>
    <property type="match status" value="1"/>
</dbReference>
<dbReference type="InterPro" id="IPR036390">
    <property type="entry name" value="WH_DNA-bd_sf"/>
</dbReference>
<dbReference type="InterPro" id="IPR000719">
    <property type="entry name" value="Prot_kinase_dom"/>
</dbReference>
<feature type="region of interest" description="Disordered" evidence="4">
    <location>
        <begin position="801"/>
        <end position="861"/>
    </location>
</feature>
<feature type="transmembrane region" description="Helical" evidence="5">
    <location>
        <begin position="130"/>
        <end position="152"/>
    </location>
</feature>
<dbReference type="PROSITE" id="PS00107">
    <property type="entry name" value="PROTEIN_KINASE_ATP"/>
    <property type="match status" value="1"/>
</dbReference>
<dbReference type="InterPro" id="IPR011009">
    <property type="entry name" value="Kinase-like_dom_sf"/>
</dbReference>
<dbReference type="GO" id="GO:0005524">
    <property type="term" value="F:ATP binding"/>
    <property type="evidence" value="ECO:0007669"/>
    <property type="project" value="UniProtKB-UniRule"/>
</dbReference>